<evidence type="ECO:0000313" key="2">
    <source>
        <dbReference type="EMBL" id="EAU82243.1"/>
    </source>
</evidence>
<keyword evidence="1" id="KW-0472">Membrane</keyword>
<dbReference type="AlphaFoldDB" id="A8P8H2"/>
<accession>A8P8H2</accession>
<reference evidence="2 3" key="1">
    <citation type="journal article" date="2010" name="Proc. Natl. Acad. Sci. U.S.A.">
        <title>Insights into evolution of multicellular fungi from the assembled chromosomes of the mushroom Coprinopsis cinerea (Coprinus cinereus).</title>
        <authorList>
            <person name="Stajich J.E."/>
            <person name="Wilke S.K."/>
            <person name="Ahren D."/>
            <person name="Au C.H."/>
            <person name="Birren B.W."/>
            <person name="Borodovsky M."/>
            <person name="Burns C."/>
            <person name="Canback B."/>
            <person name="Casselton L.A."/>
            <person name="Cheng C.K."/>
            <person name="Deng J."/>
            <person name="Dietrich F.S."/>
            <person name="Fargo D.C."/>
            <person name="Farman M.L."/>
            <person name="Gathman A.C."/>
            <person name="Goldberg J."/>
            <person name="Guigo R."/>
            <person name="Hoegger P.J."/>
            <person name="Hooker J.B."/>
            <person name="Huggins A."/>
            <person name="James T.Y."/>
            <person name="Kamada T."/>
            <person name="Kilaru S."/>
            <person name="Kodira C."/>
            <person name="Kues U."/>
            <person name="Kupfer D."/>
            <person name="Kwan H.S."/>
            <person name="Lomsadze A."/>
            <person name="Li W."/>
            <person name="Lilly W.W."/>
            <person name="Ma L.J."/>
            <person name="Mackey A.J."/>
            <person name="Manning G."/>
            <person name="Martin F."/>
            <person name="Muraguchi H."/>
            <person name="Natvig D.O."/>
            <person name="Palmerini H."/>
            <person name="Ramesh M.A."/>
            <person name="Rehmeyer C.J."/>
            <person name="Roe B.A."/>
            <person name="Shenoy N."/>
            <person name="Stanke M."/>
            <person name="Ter-Hovhannisyan V."/>
            <person name="Tunlid A."/>
            <person name="Velagapudi R."/>
            <person name="Vision T.J."/>
            <person name="Zeng Q."/>
            <person name="Zolan M.E."/>
            <person name="Pukkila P.J."/>
        </authorList>
    </citation>
    <scope>NUCLEOTIDE SEQUENCE [LARGE SCALE GENOMIC DNA]</scope>
    <source>
        <strain evidence="3">Okayama-7 / 130 / ATCC MYA-4618 / FGSC 9003</strain>
    </source>
</reference>
<name>A8P8H2_COPC7</name>
<feature type="transmembrane region" description="Helical" evidence="1">
    <location>
        <begin position="133"/>
        <end position="164"/>
    </location>
</feature>
<keyword evidence="1" id="KW-0812">Transmembrane</keyword>
<dbReference type="KEGG" id="cci:CC1G_12031"/>
<comment type="caution">
    <text evidence="2">The sequence shown here is derived from an EMBL/GenBank/DDBJ whole genome shotgun (WGS) entry which is preliminary data.</text>
</comment>
<dbReference type="VEuPathDB" id="FungiDB:CC1G_12031"/>
<feature type="transmembrane region" description="Helical" evidence="1">
    <location>
        <begin position="92"/>
        <end position="113"/>
    </location>
</feature>
<dbReference type="GeneID" id="6016185"/>
<feature type="transmembrane region" description="Helical" evidence="1">
    <location>
        <begin position="53"/>
        <end position="71"/>
    </location>
</feature>
<sequence length="188" mass="20726">MTSSRHPPWPILTLPRGKRAKAILMYHLFYALIASFLGILFTMALASDSLPKYKHTLYLSIISLVPCGLILNQINIAPDDDPTLHFPRRRGLALTLLSCCFGAAWTVLGVRFAKEDLWGIASDLGRVVEEWGWFISVVVLLYKCCEAMAILGVGWAFGVVGVLLQALEYREEIQGIGFRGSSVGAAIE</sequence>
<proteinExistence type="predicted"/>
<keyword evidence="1" id="KW-1133">Transmembrane helix</keyword>
<dbReference type="EMBL" id="AACS02000011">
    <property type="protein sequence ID" value="EAU82243.1"/>
    <property type="molecule type" value="Genomic_DNA"/>
</dbReference>
<keyword evidence="3" id="KW-1185">Reference proteome</keyword>
<feature type="transmembrane region" description="Helical" evidence="1">
    <location>
        <begin position="24"/>
        <end position="47"/>
    </location>
</feature>
<organism evidence="2 3">
    <name type="scientific">Coprinopsis cinerea (strain Okayama-7 / 130 / ATCC MYA-4618 / FGSC 9003)</name>
    <name type="common">Inky cap fungus</name>
    <name type="synonym">Hormographiella aspergillata</name>
    <dbReference type="NCBI Taxonomy" id="240176"/>
    <lineage>
        <taxon>Eukaryota</taxon>
        <taxon>Fungi</taxon>
        <taxon>Dikarya</taxon>
        <taxon>Basidiomycota</taxon>
        <taxon>Agaricomycotina</taxon>
        <taxon>Agaricomycetes</taxon>
        <taxon>Agaricomycetidae</taxon>
        <taxon>Agaricales</taxon>
        <taxon>Agaricineae</taxon>
        <taxon>Psathyrellaceae</taxon>
        <taxon>Coprinopsis</taxon>
    </lineage>
</organism>
<dbReference type="RefSeq" id="XP_001839568.1">
    <property type="nucleotide sequence ID" value="XM_001839516.2"/>
</dbReference>
<protein>
    <submittedName>
        <fullName evidence="2">Uncharacterized protein</fullName>
    </submittedName>
</protein>
<evidence type="ECO:0000256" key="1">
    <source>
        <dbReference type="SAM" id="Phobius"/>
    </source>
</evidence>
<dbReference type="Proteomes" id="UP000001861">
    <property type="component" value="Unassembled WGS sequence"/>
</dbReference>
<evidence type="ECO:0000313" key="3">
    <source>
        <dbReference type="Proteomes" id="UP000001861"/>
    </source>
</evidence>
<dbReference type="InParanoid" id="A8P8H2"/>
<gene>
    <name evidence="2" type="ORF">CC1G_12031</name>
</gene>